<dbReference type="InterPro" id="IPR020568">
    <property type="entry name" value="Ribosomal_Su5_D2-typ_SF"/>
</dbReference>
<dbReference type="Pfam" id="PF14492">
    <property type="entry name" value="EFG_III"/>
    <property type="match status" value="1"/>
</dbReference>
<dbReference type="GO" id="GO:0003746">
    <property type="term" value="F:translation elongation factor activity"/>
    <property type="evidence" value="ECO:0007669"/>
    <property type="project" value="UniProtKB-KW"/>
</dbReference>
<dbReference type="InterPro" id="IPR004540">
    <property type="entry name" value="Transl_elong_EFG/EF2"/>
</dbReference>
<feature type="binding site" evidence="6">
    <location>
        <begin position="19"/>
        <end position="26"/>
    </location>
    <ligand>
        <name>GTP</name>
        <dbReference type="ChEBI" id="CHEBI:37565"/>
    </ligand>
</feature>
<dbReference type="PROSITE" id="PS51722">
    <property type="entry name" value="G_TR_2"/>
    <property type="match status" value="1"/>
</dbReference>
<keyword evidence="10" id="KW-1185">Reference proteome</keyword>
<dbReference type="InterPro" id="IPR009022">
    <property type="entry name" value="EFG_III"/>
</dbReference>
<dbReference type="SUPFAM" id="SSF54980">
    <property type="entry name" value="EF-G C-terminal domain-like"/>
    <property type="match status" value="2"/>
</dbReference>
<dbReference type="NCBIfam" id="TIGR00231">
    <property type="entry name" value="small_GTP"/>
    <property type="match status" value="1"/>
</dbReference>
<dbReference type="NCBIfam" id="TIGR00484">
    <property type="entry name" value="EF-G"/>
    <property type="match status" value="1"/>
</dbReference>
<dbReference type="CDD" id="cd01886">
    <property type="entry name" value="EF-G"/>
    <property type="match status" value="1"/>
</dbReference>
<dbReference type="Pfam" id="PF00009">
    <property type="entry name" value="GTP_EFTU"/>
    <property type="match status" value="1"/>
</dbReference>
<dbReference type="CDD" id="cd16262">
    <property type="entry name" value="EFG_III"/>
    <property type="match status" value="1"/>
</dbReference>
<dbReference type="InterPro" id="IPR000795">
    <property type="entry name" value="T_Tr_GTP-bd_dom"/>
</dbReference>
<dbReference type="InterPro" id="IPR053905">
    <property type="entry name" value="EF-G-like_DII"/>
</dbReference>
<dbReference type="CDD" id="cd01434">
    <property type="entry name" value="EFG_mtEFG1_IV"/>
    <property type="match status" value="1"/>
</dbReference>
<dbReference type="InterPro" id="IPR035647">
    <property type="entry name" value="EFG_III/V"/>
</dbReference>
<dbReference type="PANTHER" id="PTHR43261:SF1">
    <property type="entry name" value="RIBOSOME-RELEASING FACTOR 2, MITOCHONDRIAL"/>
    <property type="match status" value="1"/>
</dbReference>
<dbReference type="NCBIfam" id="NF009381">
    <property type="entry name" value="PRK12740.1-5"/>
    <property type="match status" value="1"/>
</dbReference>
<comment type="function">
    <text evidence="6">Catalyzes the GTP-dependent ribosomal translocation step during translation elongation. During this step, the ribosome changes from the pre-translocational (PRE) to the post-translocational (POST) state as the newly formed A-site-bound peptidyl-tRNA and P-site-bound deacylated tRNA move to the P and E sites, respectively. Catalyzes the coordinated movement of the two tRNA molecules, the mRNA and conformational changes in the ribosome.</text>
</comment>
<evidence type="ECO:0000313" key="10">
    <source>
        <dbReference type="Proteomes" id="UP001375370"/>
    </source>
</evidence>
<dbReference type="InterPro" id="IPR031157">
    <property type="entry name" value="G_TR_CS"/>
</dbReference>
<dbReference type="SUPFAM" id="SSF52540">
    <property type="entry name" value="P-loop containing nucleoside triphosphate hydrolases"/>
    <property type="match status" value="1"/>
</dbReference>
<feature type="binding site" evidence="6">
    <location>
        <begin position="83"/>
        <end position="87"/>
    </location>
    <ligand>
        <name>GTP</name>
        <dbReference type="ChEBI" id="CHEBI:37565"/>
    </ligand>
</feature>
<proteinExistence type="inferred from homology"/>
<organism evidence="9 10">
    <name type="scientific">Candidatus Dehalogenimonas loeffleri</name>
    <dbReference type="NCBI Taxonomy" id="3127115"/>
    <lineage>
        <taxon>Bacteria</taxon>
        <taxon>Bacillati</taxon>
        <taxon>Chloroflexota</taxon>
        <taxon>Dehalococcoidia</taxon>
        <taxon>Dehalococcoidales</taxon>
        <taxon>Dehalococcoidaceae</taxon>
        <taxon>Dehalogenimonas</taxon>
    </lineage>
</organism>
<dbReference type="InterPro" id="IPR000640">
    <property type="entry name" value="EFG_V-like"/>
</dbReference>
<evidence type="ECO:0000256" key="1">
    <source>
        <dbReference type="ARBA" id="ARBA00005870"/>
    </source>
</evidence>
<dbReference type="InterPro" id="IPR014721">
    <property type="entry name" value="Ribsml_uS5_D2-typ_fold_subgr"/>
</dbReference>
<comment type="subcellular location">
    <subcellularLocation>
        <location evidence="6">Cytoplasm</location>
    </subcellularLocation>
</comment>
<dbReference type="Gene3D" id="3.30.230.10">
    <property type="match status" value="1"/>
</dbReference>
<evidence type="ECO:0000256" key="4">
    <source>
        <dbReference type="ARBA" id="ARBA00022917"/>
    </source>
</evidence>
<dbReference type="Gene3D" id="3.40.50.300">
    <property type="entry name" value="P-loop containing nucleotide triphosphate hydrolases"/>
    <property type="match status" value="1"/>
</dbReference>
<dbReference type="CDD" id="cd04088">
    <property type="entry name" value="EFG_mtEFG_II"/>
    <property type="match status" value="1"/>
</dbReference>
<evidence type="ECO:0000259" key="8">
    <source>
        <dbReference type="PROSITE" id="PS51722"/>
    </source>
</evidence>
<protein>
    <recommendedName>
        <fullName evidence="6 7">Elongation factor G</fullName>
        <shortName evidence="6">EF-G</shortName>
    </recommendedName>
</protein>
<evidence type="ECO:0000256" key="3">
    <source>
        <dbReference type="ARBA" id="ARBA00022768"/>
    </source>
</evidence>
<keyword evidence="5 6" id="KW-0342">GTP-binding</keyword>
<dbReference type="PANTHER" id="PTHR43261">
    <property type="entry name" value="TRANSLATION ELONGATION FACTOR G-RELATED"/>
    <property type="match status" value="1"/>
</dbReference>
<dbReference type="Gene3D" id="2.40.30.10">
    <property type="entry name" value="Translation factors"/>
    <property type="match status" value="1"/>
</dbReference>
<comment type="similarity">
    <text evidence="1 6">Belongs to the TRAFAC class translation factor GTPase superfamily. Classic translation factor GTPase family. EF-G/EF-2 subfamily.</text>
</comment>
<dbReference type="Pfam" id="PF00679">
    <property type="entry name" value="EFG_C"/>
    <property type="match status" value="1"/>
</dbReference>
<dbReference type="Gene3D" id="3.30.70.870">
    <property type="entry name" value="Elongation Factor G (Translational Gtpase), domain 3"/>
    <property type="match status" value="1"/>
</dbReference>
<dbReference type="PROSITE" id="PS00301">
    <property type="entry name" value="G_TR_1"/>
    <property type="match status" value="1"/>
</dbReference>
<dbReference type="Pfam" id="PF22042">
    <property type="entry name" value="EF-G_D2"/>
    <property type="match status" value="1"/>
</dbReference>
<sequence>MSQDRTFQLDKIRNIGIIAHIDAGKTTTTERVLFYTGRTHKIGNIDDGNTVMDWMQQERERGITITSAATAAHWRDYRINIIDTPGHVDFTAEVERSLRVLDGGVVVFDGVAGVEAQSETVWRQANRYGVPRICFINKMDRTGADFWRCLKMIEDRLKAHHITVVIPINSGETFGGVIDLVTGRAYKEDGDAATPEPVEIPLPESERAQYEAARHQMIERLAEVDDEIMCAYLDGTELTEDQIRAGLRRVTLANKGIPILCGSSFRQKGVKVLLDAVINYLPSPLDTPPVIGVDPRNQEEASRPVTDEAPFSALAFKVVSDPFVGRLVYFRVYSGSINASAGVFNSTRGERERIGRLLVMHANSREEVDKADTGSIIASLGLKSTFTGDTLCDPNHPVVLENITFPEPVVSISIEPKTRADQDKMVDALQKLADEDPTFKVSYNDETGQNIIAGMGELHLDVLVSRMLTEFKVAAKIGQPRVAYRETITGTATGEGRFVRQSGGRGQYGHVKVNIEPLTESTAIEVVDEIRGGTVPKNFVNAAANGIKEAAATGAYAGYPMVGIKVTIYDGSYHDVDSNEMAFKTAGSMALKDVVSKAKPVLLEPVMKMEVVTPEEYMGDIIGDLNSRRGHISSIEPRGDSTVVHAFVPLAETFGYATTIRGISKGRATSSMEFHKYQELPANIAKTVMETEAANK</sequence>
<dbReference type="InterPro" id="IPR009000">
    <property type="entry name" value="Transl_B-barrel_sf"/>
</dbReference>
<dbReference type="Proteomes" id="UP001375370">
    <property type="component" value="Chromosome"/>
</dbReference>
<reference evidence="9 10" key="1">
    <citation type="submission" date="2024-03" db="EMBL/GenBank/DDBJ databases">
        <title>A Dehalogenimonas Isolated from Estuarine Sediments Dihaloeliminates Chlorinated Alkanes.</title>
        <authorList>
            <person name="Yang Y."/>
            <person name="Wang H."/>
        </authorList>
    </citation>
    <scope>NUCLEOTIDE SEQUENCE [LARGE SCALE GENOMIC DNA]</scope>
    <source>
        <strain evidence="9 10">W</strain>
    </source>
</reference>
<gene>
    <name evidence="6 9" type="primary">fusA</name>
    <name evidence="9" type="ORF">V8247_01635</name>
</gene>
<dbReference type="RefSeq" id="WP_338738115.1">
    <property type="nucleotide sequence ID" value="NZ_CP146612.1"/>
</dbReference>
<dbReference type="InterPro" id="IPR005225">
    <property type="entry name" value="Small_GTP-bd"/>
</dbReference>
<dbReference type="Pfam" id="PF03764">
    <property type="entry name" value="EFG_IV"/>
    <property type="match status" value="1"/>
</dbReference>
<dbReference type="InterPro" id="IPR005517">
    <property type="entry name" value="Transl_elong_EFG/EF2_IV"/>
</dbReference>
<dbReference type="Gene3D" id="3.30.70.240">
    <property type="match status" value="1"/>
</dbReference>
<dbReference type="PRINTS" id="PR00315">
    <property type="entry name" value="ELONGATNFCT"/>
</dbReference>
<keyword evidence="6" id="KW-0963">Cytoplasm</keyword>
<dbReference type="InterPro" id="IPR027417">
    <property type="entry name" value="P-loop_NTPase"/>
</dbReference>
<keyword evidence="3 6" id="KW-0251">Elongation factor</keyword>
<evidence type="ECO:0000256" key="7">
    <source>
        <dbReference type="NCBIfam" id="TIGR00484"/>
    </source>
</evidence>
<keyword evidence="2 6" id="KW-0547">Nucleotide-binding</keyword>
<dbReference type="CDD" id="cd03713">
    <property type="entry name" value="EFG_mtEFG_C"/>
    <property type="match status" value="1"/>
</dbReference>
<evidence type="ECO:0000256" key="6">
    <source>
        <dbReference type="HAMAP-Rule" id="MF_00054"/>
    </source>
</evidence>
<dbReference type="SUPFAM" id="SSF50447">
    <property type="entry name" value="Translation proteins"/>
    <property type="match status" value="1"/>
</dbReference>
<dbReference type="EMBL" id="CP146612">
    <property type="protein sequence ID" value="WWX25696.1"/>
    <property type="molecule type" value="Genomic_DNA"/>
</dbReference>
<dbReference type="InterPro" id="IPR047872">
    <property type="entry name" value="EFG_IV"/>
</dbReference>
<name>A0ABZ2J9A8_9CHLR</name>
<dbReference type="SMART" id="SM00838">
    <property type="entry name" value="EFG_C"/>
    <property type="match status" value="1"/>
</dbReference>
<accession>A0ABZ2J9A8</accession>
<evidence type="ECO:0000256" key="2">
    <source>
        <dbReference type="ARBA" id="ARBA00022741"/>
    </source>
</evidence>
<evidence type="ECO:0000313" key="9">
    <source>
        <dbReference type="EMBL" id="WWX25696.1"/>
    </source>
</evidence>
<dbReference type="SUPFAM" id="SSF54211">
    <property type="entry name" value="Ribosomal protein S5 domain 2-like"/>
    <property type="match status" value="1"/>
</dbReference>
<keyword evidence="4 6" id="KW-0648">Protein biosynthesis</keyword>
<dbReference type="HAMAP" id="MF_00054_B">
    <property type="entry name" value="EF_G_EF_2_B"/>
    <property type="match status" value="1"/>
</dbReference>
<dbReference type="SMART" id="SM00889">
    <property type="entry name" value="EFG_IV"/>
    <property type="match status" value="1"/>
</dbReference>
<dbReference type="InterPro" id="IPR035649">
    <property type="entry name" value="EFG_V"/>
</dbReference>
<dbReference type="InterPro" id="IPR041095">
    <property type="entry name" value="EFG_II"/>
</dbReference>
<feature type="binding site" evidence="6">
    <location>
        <begin position="137"/>
        <end position="140"/>
    </location>
    <ligand>
        <name>GTP</name>
        <dbReference type="ChEBI" id="CHEBI:37565"/>
    </ligand>
</feature>
<feature type="domain" description="Tr-type G" evidence="8">
    <location>
        <begin position="10"/>
        <end position="285"/>
    </location>
</feature>
<evidence type="ECO:0000256" key="5">
    <source>
        <dbReference type="ARBA" id="ARBA00023134"/>
    </source>
</evidence>